<keyword evidence="3" id="KW-1185">Reference proteome</keyword>
<dbReference type="PANTHER" id="PTHR24148:SF73">
    <property type="entry name" value="HET DOMAIN PROTEIN (AFU_ORTHOLOGUE AFUA_8G01020)"/>
    <property type="match status" value="1"/>
</dbReference>
<evidence type="ECO:0000259" key="1">
    <source>
        <dbReference type="Pfam" id="PF06985"/>
    </source>
</evidence>
<evidence type="ECO:0000313" key="3">
    <source>
        <dbReference type="Proteomes" id="UP000635477"/>
    </source>
</evidence>
<dbReference type="InterPro" id="IPR010730">
    <property type="entry name" value="HET"/>
</dbReference>
<protein>
    <recommendedName>
        <fullName evidence="1">Heterokaryon incompatibility domain-containing protein</fullName>
    </recommendedName>
</protein>
<accession>A0A8H4XNV2</accession>
<dbReference type="AlphaFoldDB" id="A0A8H4XNV2"/>
<dbReference type="Pfam" id="PF06985">
    <property type="entry name" value="HET"/>
    <property type="match status" value="1"/>
</dbReference>
<dbReference type="PANTHER" id="PTHR24148">
    <property type="entry name" value="ANKYRIN REPEAT DOMAIN-CONTAINING PROTEIN 39 HOMOLOG-RELATED"/>
    <property type="match status" value="1"/>
</dbReference>
<reference evidence="2" key="1">
    <citation type="journal article" date="2020" name="BMC Genomics">
        <title>Correction to: Identification and distribution of gene clusters required for synthesis of sphingolipid metabolism inhibitors in diverse species of the filamentous fungus Fusarium.</title>
        <authorList>
            <person name="Kim H.S."/>
            <person name="Lohmar J.M."/>
            <person name="Busman M."/>
            <person name="Brown D.W."/>
            <person name="Naumann T.A."/>
            <person name="Divon H.H."/>
            <person name="Lysoe E."/>
            <person name="Uhlig S."/>
            <person name="Proctor R.H."/>
        </authorList>
    </citation>
    <scope>NUCLEOTIDE SEQUENCE</scope>
    <source>
        <strain evidence="2">NRRL 22465</strain>
    </source>
</reference>
<evidence type="ECO:0000313" key="2">
    <source>
        <dbReference type="EMBL" id="KAF4982179.1"/>
    </source>
</evidence>
<name>A0A8H4XNV2_9HYPO</name>
<organism evidence="2 3">
    <name type="scientific">Fusarium zealandicum</name>
    <dbReference type="NCBI Taxonomy" id="1053134"/>
    <lineage>
        <taxon>Eukaryota</taxon>
        <taxon>Fungi</taxon>
        <taxon>Dikarya</taxon>
        <taxon>Ascomycota</taxon>
        <taxon>Pezizomycotina</taxon>
        <taxon>Sordariomycetes</taxon>
        <taxon>Hypocreomycetidae</taxon>
        <taxon>Hypocreales</taxon>
        <taxon>Nectriaceae</taxon>
        <taxon>Fusarium</taxon>
        <taxon>Fusarium staphyleae species complex</taxon>
    </lineage>
</organism>
<feature type="domain" description="Heterokaryon incompatibility" evidence="1">
    <location>
        <begin position="90"/>
        <end position="257"/>
    </location>
</feature>
<proteinExistence type="predicted"/>
<sequence length="681" mass="77697">MDYDASFRGRSAATASPGRPDLIPQLLEIQKCQIPQRKMIWIIENLECLGLNPPKKRKLEALADEDLSDTEEAAPFWFRHGINGFQEGSFVALSYTWEASEHETQDPNSQGNVIQTRDRRYASNSNVRGSVLERVTKYMQRHQVPLLWIDRYSIPQKVCKQSICKHEVCNKQQHALDAMDRVYSMSDHPVALLGRPIHSHKEMATLAAILNGSLIESTDGVFRLSETTTYEQAKEALQLLYDITRDRWWTRAWTFQENYRAGIKMTLLIHHGPDLEIEKQAFRRNGNMLFDRVPGELSVQSVKFSESATKFCLAFRQDAQKTRSAEEAVQHILTTAGKYTLLLQEESTSMSATIVSDVLARGVTKPWDRLAIIANCCQYSMRLNVTKLQKRVPKGLSLSLSILTLRLLNGEILKGDDPTAAISTPVDQTQDIFFDRFRAPKGEKRLTFNKGCRFVNARLTKEGIQTTGHLWKLEETFKAPRSSPRMLQESIQSQKQLSPYHNARLKQLVELFKARKGSKYKDLARKIQSLIEQDVFIGDDQVSFSHRYRRIMVKELVRAMDADQLLSLGCLWDPATGETISHLGIFILEGETSTTKNTPQSNATHVFTSLWSRDKSSKEYDPNDLDHHVSLGVTASNLDRKGPPFLYAEQWFLGLCFFENVATYDVVFPWPRCLVERGSQV</sequence>
<dbReference type="EMBL" id="JABEYC010000131">
    <property type="protein sequence ID" value="KAF4982179.1"/>
    <property type="molecule type" value="Genomic_DNA"/>
</dbReference>
<comment type="caution">
    <text evidence="2">The sequence shown here is derived from an EMBL/GenBank/DDBJ whole genome shotgun (WGS) entry which is preliminary data.</text>
</comment>
<dbReference type="InterPro" id="IPR052895">
    <property type="entry name" value="HetReg/Transcr_Mod"/>
</dbReference>
<dbReference type="Proteomes" id="UP000635477">
    <property type="component" value="Unassembled WGS sequence"/>
</dbReference>
<dbReference type="OrthoDB" id="270167at2759"/>
<gene>
    <name evidence="2" type="ORF">FZEAL_2156</name>
</gene>
<reference evidence="2" key="2">
    <citation type="submission" date="2020-05" db="EMBL/GenBank/DDBJ databases">
        <authorList>
            <person name="Kim H.-S."/>
            <person name="Proctor R.H."/>
            <person name="Brown D.W."/>
        </authorList>
    </citation>
    <scope>NUCLEOTIDE SEQUENCE</scope>
    <source>
        <strain evidence="2">NRRL 22465</strain>
    </source>
</reference>